<accession>A0A6C0DN32</accession>
<evidence type="ECO:0000313" key="3">
    <source>
        <dbReference type="EMBL" id="QHT17742.1"/>
    </source>
</evidence>
<proteinExistence type="predicted"/>
<dbReference type="PROSITE" id="PS50076">
    <property type="entry name" value="DNAJ_2"/>
    <property type="match status" value="1"/>
</dbReference>
<dbReference type="InterPro" id="IPR036869">
    <property type="entry name" value="J_dom_sf"/>
</dbReference>
<keyword evidence="1" id="KW-0175">Coiled coil</keyword>
<dbReference type="SMART" id="SM00271">
    <property type="entry name" value="DnaJ"/>
    <property type="match status" value="1"/>
</dbReference>
<name>A0A6C0DN32_9ZZZZ</name>
<evidence type="ECO:0000256" key="1">
    <source>
        <dbReference type="SAM" id="Coils"/>
    </source>
</evidence>
<dbReference type="Gene3D" id="1.10.287.110">
    <property type="entry name" value="DnaJ domain"/>
    <property type="match status" value="1"/>
</dbReference>
<feature type="coiled-coil region" evidence="1">
    <location>
        <begin position="270"/>
        <end position="310"/>
    </location>
</feature>
<protein>
    <recommendedName>
        <fullName evidence="2">J domain-containing protein</fullName>
    </recommendedName>
</protein>
<dbReference type="InterPro" id="IPR001623">
    <property type="entry name" value="DnaJ_domain"/>
</dbReference>
<dbReference type="EMBL" id="MN739643">
    <property type="protein sequence ID" value="QHT17742.1"/>
    <property type="molecule type" value="Genomic_DNA"/>
</dbReference>
<evidence type="ECO:0000259" key="2">
    <source>
        <dbReference type="PROSITE" id="PS50076"/>
    </source>
</evidence>
<sequence length="323" mass="38319">MGNTQTRQYTYHQYYNAIKKDKSFDFSKINYSLLNPYEVLEVNKNFTWDELKDAYKHTALLTHPDKDGGNKLVFNFVTECFKILAEEYKSRNQNKTFMELKQQFKNTNTEDEEKKPAPIFGENFNEKFNKTFDMCKLEDEELDFGYGDIMSESSKVREDFSQSNLFNNKKFDTGTFNNIFNKYTPPAPSSKLTKYKEPEPMVLAKTMNYTEIGGKRPDDYSSSVEKSSKNNLIYSDYKMAYSNTRLVDEEALNKTSKDFKNVDEYEKYRNDKLKKGLSDKEKKLIELKRLKEEKDEYERLERIKQNDIKIKLNNDKATRLFIR</sequence>
<dbReference type="CDD" id="cd06257">
    <property type="entry name" value="DnaJ"/>
    <property type="match status" value="1"/>
</dbReference>
<reference evidence="3" key="1">
    <citation type="journal article" date="2020" name="Nature">
        <title>Giant virus diversity and host interactions through global metagenomics.</title>
        <authorList>
            <person name="Schulz F."/>
            <person name="Roux S."/>
            <person name="Paez-Espino D."/>
            <person name="Jungbluth S."/>
            <person name="Walsh D.A."/>
            <person name="Denef V.J."/>
            <person name="McMahon K.D."/>
            <person name="Konstantinidis K.T."/>
            <person name="Eloe-Fadrosh E.A."/>
            <person name="Kyrpides N.C."/>
            <person name="Woyke T."/>
        </authorList>
    </citation>
    <scope>NUCLEOTIDE SEQUENCE</scope>
    <source>
        <strain evidence="3">GVMAG-M-3300023174-30</strain>
    </source>
</reference>
<organism evidence="3">
    <name type="scientific">viral metagenome</name>
    <dbReference type="NCBI Taxonomy" id="1070528"/>
    <lineage>
        <taxon>unclassified sequences</taxon>
        <taxon>metagenomes</taxon>
        <taxon>organismal metagenomes</taxon>
    </lineage>
</organism>
<dbReference type="AlphaFoldDB" id="A0A6C0DN32"/>
<feature type="domain" description="J" evidence="2">
    <location>
        <begin position="35"/>
        <end position="98"/>
    </location>
</feature>
<dbReference type="SUPFAM" id="SSF46565">
    <property type="entry name" value="Chaperone J-domain"/>
    <property type="match status" value="1"/>
</dbReference>
<dbReference type="Pfam" id="PF00226">
    <property type="entry name" value="DnaJ"/>
    <property type="match status" value="1"/>
</dbReference>